<reference evidence="2 3" key="1">
    <citation type="submission" date="2024-04" db="EMBL/GenBank/DDBJ databases">
        <title>Symmetric and asymmetric DNA N6-adenine methylation regulates different biological responses in Mucorales.</title>
        <authorList>
            <consortium name="Lawrence Berkeley National Laboratory"/>
            <person name="Lax C."/>
            <person name="Mondo S.J."/>
            <person name="Osorio-Concepcion M."/>
            <person name="Muszewska A."/>
            <person name="Corrochano-Luque M."/>
            <person name="Gutierrez G."/>
            <person name="Riley R."/>
            <person name="Lipzen A."/>
            <person name="Guo J."/>
            <person name="Hundley H."/>
            <person name="Amirebrahimi M."/>
            <person name="Ng V."/>
            <person name="Lorenzo-Gutierrez D."/>
            <person name="Binder U."/>
            <person name="Yang J."/>
            <person name="Song Y."/>
            <person name="Canovas D."/>
            <person name="Navarro E."/>
            <person name="Freitag M."/>
            <person name="Gabaldon T."/>
            <person name="Grigoriev I.V."/>
            <person name="Corrochano L.M."/>
            <person name="Nicolas F.E."/>
            <person name="Garre V."/>
        </authorList>
    </citation>
    <scope>NUCLEOTIDE SEQUENCE [LARGE SCALE GENOMIC DNA]</scope>
    <source>
        <strain evidence="2 3">L51</strain>
    </source>
</reference>
<evidence type="ECO:0000313" key="2">
    <source>
        <dbReference type="EMBL" id="KAL0079178.1"/>
    </source>
</evidence>
<feature type="compositionally biased region" description="Pro residues" evidence="1">
    <location>
        <begin position="210"/>
        <end position="219"/>
    </location>
</feature>
<feature type="compositionally biased region" description="Acidic residues" evidence="1">
    <location>
        <begin position="118"/>
        <end position="155"/>
    </location>
</feature>
<feature type="region of interest" description="Disordered" evidence="1">
    <location>
        <begin position="205"/>
        <end position="248"/>
    </location>
</feature>
<dbReference type="EMBL" id="JBCLYO010000023">
    <property type="protein sequence ID" value="KAL0079178.1"/>
    <property type="molecule type" value="Genomic_DNA"/>
</dbReference>
<feature type="region of interest" description="Disordered" evidence="1">
    <location>
        <begin position="109"/>
        <end position="192"/>
    </location>
</feature>
<dbReference type="Proteomes" id="UP001448207">
    <property type="component" value="Unassembled WGS sequence"/>
</dbReference>
<feature type="compositionally biased region" description="Polar residues" evidence="1">
    <location>
        <begin position="168"/>
        <end position="187"/>
    </location>
</feature>
<gene>
    <name evidence="2" type="ORF">J3Q64DRAFT_1764354</name>
</gene>
<comment type="caution">
    <text evidence="2">The sequence shown here is derived from an EMBL/GenBank/DDBJ whole genome shotgun (WGS) entry which is preliminary data.</text>
</comment>
<sequence length="302" mass="34425">MASPSTSLDPLIISRQDVFAYKTMIRQLAAQSPQPYGEIPPLLKTKKKKTKKKKTKKSTVQDFSHVENWIAVDSKESLPDEEDLEVFRFSNFLSSDLLSTVLPLHMPPPSLSVADPSPPEEQEVVELELEPEPEQEPEQEPTQEDTGDTSEESDEEYKRSLAGRRSYKSQPSSTLTPDVVLSSSPPQDTHRLKWLHTVEQLKRSLVISTPPLPPPPVPVRPRRRRSEANRQPRFNPDTNTYTRDTRSNPDHLRMISAELNMMRARKLLSPLKPRGFLPRRKDSFISGSGRLVSRLKYDILVD</sequence>
<proteinExistence type="predicted"/>
<keyword evidence="3" id="KW-1185">Reference proteome</keyword>
<evidence type="ECO:0000313" key="3">
    <source>
        <dbReference type="Proteomes" id="UP001448207"/>
    </source>
</evidence>
<accession>A0ABR3APZ6</accession>
<protein>
    <submittedName>
        <fullName evidence="2">Uncharacterized protein</fullName>
    </submittedName>
</protein>
<name>A0ABR3APZ6_PHYBL</name>
<organism evidence="2 3">
    <name type="scientific">Phycomyces blakesleeanus</name>
    <dbReference type="NCBI Taxonomy" id="4837"/>
    <lineage>
        <taxon>Eukaryota</taxon>
        <taxon>Fungi</taxon>
        <taxon>Fungi incertae sedis</taxon>
        <taxon>Mucoromycota</taxon>
        <taxon>Mucoromycotina</taxon>
        <taxon>Mucoromycetes</taxon>
        <taxon>Mucorales</taxon>
        <taxon>Phycomycetaceae</taxon>
        <taxon>Phycomyces</taxon>
    </lineage>
</organism>
<evidence type="ECO:0000256" key="1">
    <source>
        <dbReference type="SAM" id="MobiDB-lite"/>
    </source>
</evidence>